<organism evidence="1 2">
    <name type="scientific">Corynebacterium diphtheriae</name>
    <dbReference type="NCBI Taxonomy" id="1717"/>
    <lineage>
        <taxon>Bacteria</taxon>
        <taxon>Bacillati</taxon>
        <taxon>Actinomycetota</taxon>
        <taxon>Actinomycetes</taxon>
        <taxon>Mycobacteriales</taxon>
        <taxon>Corynebacteriaceae</taxon>
        <taxon>Corynebacterium</taxon>
    </lineage>
</organism>
<comment type="caution">
    <text evidence="1">The sequence shown here is derived from an EMBL/GenBank/DDBJ whole genome shotgun (WGS) entry which is preliminary data.</text>
</comment>
<reference evidence="1 2" key="1">
    <citation type="submission" date="2020-02" db="EMBL/GenBank/DDBJ databases">
        <authorList>
            <person name="Brisse S."/>
        </authorList>
    </citation>
    <scope>NUCLEOTIDE SEQUENCE [LARGE SCALE GENOMIC DNA]</scope>
    <source>
        <strain evidence="1">CIP107547</strain>
    </source>
</reference>
<name>A0A811G252_CORDP</name>
<proteinExistence type="predicted"/>
<dbReference type="EMBL" id="CADDAV010000013">
    <property type="protein sequence ID" value="CAB0595539.1"/>
    <property type="molecule type" value="Genomic_DNA"/>
</dbReference>
<dbReference type="AlphaFoldDB" id="A0A811G252"/>
<protein>
    <submittedName>
        <fullName evidence="1">Uncharacterized protein</fullName>
    </submittedName>
</protein>
<evidence type="ECO:0000313" key="1">
    <source>
        <dbReference type="EMBL" id="CAB0595539.1"/>
    </source>
</evidence>
<accession>A0A811G252</accession>
<sequence>MGLRSLEYENTTKPDTRQGVFLVLVWLLVCSRVSGNLQHETMTTNP</sequence>
<evidence type="ECO:0000313" key="2">
    <source>
        <dbReference type="Proteomes" id="UP000480222"/>
    </source>
</evidence>
<dbReference type="Proteomes" id="UP000480222">
    <property type="component" value="Unassembled WGS sequence"/>
</dbReference>
<gene>
    <name evidence="1" type="ORF">CIP107547_00976</name>
</gene>